<comment type="caution">
    <text evidence="1">The sequence shown here is derived from an EMBL/GenBank/DDBJ whole genome shotgun (WGS) entry which is preliminary data.</text>
</comment>
<sequence>MLNDGMACNSRILTREIIAGYKDGFDCLASLVDVGGGIGGMISEIVKSHPHIKGINFDLPHVIANATVYDGVSHIAGDMFNAIPKADAILLKWIMHNWGDEACVKILKNCREAIPEKTGKVVIVDMVLKPDGNELFGETGLAFDLVMMVNTEGGKERTELEWKEILEKGGFPHYKIIKIPALQSIIEAYPQ</sequence>
<dbReference type="Proteomes" id="UP001163603">
    <property type="component" value="Chromosome 1"/>
</dbReference>
<keyword evidence="2" id="KW-1185">Reference proteome</keyword>
<proteinExistence type="predicted"/>
<reference evidence="2" key="1">
    <citation type="journal article" date="2023" name="G3 (Bethesda)">
        <title>Genome assembly and association tests identify interacting loci associated with vigor, precocity, and sex in interspecific pistachio rootstocks.</title>
        <authorList>
            <person name="Palmer W."/>
            <person name="Jacygrad E."/>
            <person name="Sagayaradj S."/>
            <person name="Cavanaugh K."/>
            <person name="Han R."/>
            <person name="Bertier L."/>
            <person name="Beede B."/>
            <person name="Kafkas S."/>
            <person name="Golino D."/>
            <person name="Preece J."/>
            <person name="Michelmore R."/>
        </authorList>
    </citation>
    <scope>NUCLEOTIDE SEQUENCE [LARGE SCALE GENOMIC DNA]</scope>
</reference>
<gene>
    <name evidence="1" type="ORF">Pint_02210</name>
</gene>
<dbReference type="EMBL" id="CM047736">
    <property type="protein sequence ID" value="KAJ0052248.1"/>
    <property type="molecule type" value="Genomic_DNA"/>
</dbReference>
<name>A0ACC0ZI11_9ROSI</name>
<accession>A0ACC0ZI11</accession>
<evidence type="ECO:0000313" key="2">
    <source>
        <dbReference type="Proteomes" id="UP001163603"/>
    </source>
</evidence>
<organism evidence="1 2">
    <name type="scientific">Pistacia integerrima</name>
    <dbReference type="NCBI Taxonomy" id="434235"/>
    <lineage>
        <taxon>Eukaryota</taxon>
        <taxon>Viridiplantae</taxon>
        <taxon>Streptophyta</taxon>
        <taxon>Embryophyta</taxon>
        <taxon>Tracheophyta</taxon>
        <taxon>Spermatophyta</taxon>
        <taxon>Magnoliopsida</taxon>
        <taxon>eudicotyledons</taxon>
        <taxon>Gunneridae</taxon>
        <taxon>Pentapetalae</taxon>
        <taxon>rosids</taxon>
        <taxon>malvids</taxon>
        <taxon>Sapindales</taxon>
        <taxon>Anacardiaceae</taxon>
        <taxon>Pistacia</taxon>
    </lineage>
</organism>
<protein>
    <submittedName>
        <fullName evidence="1">Uncharacterized protein</fullName>
    </submittedName>
</protein>
<evidence type="ECO:0000313" key="1">
    <source>
        <dbReference type="EMBL" id="KAJ0052248.1"/>
    </source>
</evidence>